<dbReference type="SUPFAM" id="SSF52374">
    <property type="entry name" value="Nucleotidylyl transferase"/>
    <property type="match status" value="1"/>
</dbReference>
<dbReference type="Proteomes" id="UP001467690">
    <property type="component" value="Unassembled WGS sequence"/>
</dbReference>
<evidence type="ECO:0000256" key="2">
    <source>
        <dbReference type="ARBA" id="ARBA00005019"/>
    </source>
</evidence>
<evidence type="ECO:0000256" key="6">
    <source>
        <dbReference type="ARBA" id="ARBA00022695"/>
    </source>
</evidence>
<keyword evidence="14" id="KW-1185">Reference proteome</keyword>
<proteinExistence type="inferred from homology"/>
<evidence type="ECO:0000256" key="9">
    <source>
        <dbReference type="ARBA" id="ARBA00023027"/>
    </source>
</evidence>
<evidence type="ECO:0000256" key="10">
    <source>
        <dbReference type="ARBA" id="ARBA00048721"/>
    </source>
</evidence>
<evidence type="ECO:0000256" key="8">
    <source>
        <dbReference type="ARBA" id="ARBA00022840"/>
    </source>
</evidence>
<dbReference type="NCBIfam" id="TIGR00125">
    <property type="entry name" value="cyt_tran_rel"/>
    <property type="match status" value="1"/>
</dbReference>
<evidence type="ECO:0000256" key="3">
    <source>
        <dbReference type="ARBA" id="ARBA00009014"/>
    </source>
</evidence>
<dbReference type="CDD" id="cd02165">
    <property type="entry name" value="NMNAT"/>
    <property type="match status" value="1"/>
</dbReference>
<dbReference type="PANTHER" id="PTHR39321:SF3">
    <property type="entry name" value="PHOSPHOPANTETHEINE ADENYLYLTRANSFERASE"/>
    <property type="match status" value="1"/>
</dbReference>
<comment type="function">
    <text evidence="1 11">Catalyzes the reversible adenylation of nicotinate mononucleotide (NaMN) to nicotinic acid adenine dinucleotide (NaAD).</text>
</comment>
<evidence type="ECO:0000256" key="1">
    <source>
        <dbReference type="ARBA" id="ARBA00002324"/>
    </source>
</evidence>
<organism evidence="13 14">
    <name type="scientific">Catenovulum sediminis</name>
    <dbReference type="NCBI Taxonomy" id="1740262"/>
    <lineage>
        <taxon>Bacteria</taxon>
        <taxon>Pseudomonadati</taxon>
        <taxon>Pseudomonadota</taxon>
        <taxon>Gammaproteobacteria</taxon>
        <taxon>Alteromonadales</taxon>
        <taxon>Alteromonadaceae</taxon>
        <taxon>Catenovulum</taxon>
    </lineage>
</organism>
<keyword evidence="9 11" id="KW-0520">NAD</keyword>
<dbReference type="EC" id="2.7.7.18" evidence="11"/>
<dbReference type="PANTHER" id="PTHR39321">
    <property type="entry name" value="NICOTINATE-NUCLEOTIDE ADENYLYLTRANSFERASE-RELATED"/>
    <property type="match status" value="1"/>
</dbReference>
<keyword evidence="8 11" id="KW-0067">ATP-binding</keyword>
<dbReference type="RefSeq" id="WP_350402531.1">
    <property type="nucleotide sequence ID" value="NZ_JBELOE010000255.1"/>
</dbReference>
<name>A0ABV1RJX4_9ALTE</name>
<keyword evidence="6 11" id="KW-0548">Nucleotidyltransferase</keyword>
<evidence type="ECO:0000313" key="13">
    <source>
        <dbReference type="EMBL" id="MER2493248.1"/>
    </source>
</evidence>
<dbReference type="EMBL" id="JBELOE010000255">
    <property type="protein sequence ID" value="MER2493248.1"/>
    <property type="molecule type" value="Genomic_DNA"/>
</dbReference>
<evidence type="ECO:0000256" key="4">
    <source>
        <dbReference type="ARBA" id="ARBA00022642"/>
    </source>
</evidence>
<dbReference type="NCBIfam" id="NF000839">
    <property type="entry name" value="PRK00071.1-1"/>
    <property type="match status" value="1"/>
</dbReference>
<protein>
    <recommendedName>
        <fullName evidence="11">Probable nicotinate-nucleotide adenylyltransferase</fullName>
        <ecNumber evidence="11">2.7.7.18</ecNumber>
    </recommendedName>
    <alternativeName>
        <fullName evidence="11">Deamido-NAD(+) diphosphorylase</fullName>
    </alternativeName>
    <alternativeName>
        <fullName evidence="11">Deamido-NAD(+) pyrophosphorylase</fullName>
    </alternativeName>
    <alternativeName>
        <fullName evidence="11">Nicotinate mononucleotide adenylyltransferase</fullName>
        <shortName evidence="11">NaMN adenylyltransferase</shortName>
    </alternativeName>
</protein>
<comment type="pathway">
    <text evidence="2 11">Cofactor biosynthesis; NAD(+) biosynthesis; deamido-NAD(+) from nicotinate D-ribonucleotide: step 1/1.</text>
</comment>
<keyword evidence="5 11" id="KW-0808">Transferase</keyword>
<dbReference type="Pfam" id="PF01467">
    <property type="entry name" value="CTP_transf_like"/>
    <property type="match status" value="1"/>
</dbReference>
<comment type="catalytic activity">
    <reaction evidence="10 11">
        <text>nicotinate beta-D-ribonucleotide + ATP + H(+) = deamido-NAD(+) + diphosphate</text>
        <dbReference type="Rhea" id="RHEA:22860"/>
        <dbReference type="ChEBI" id="CHEBI:15378"/>
        <dbReference type="ChEBI" id="CHEBI:30616"/>
        <dbReference type="ChEBI" id="CHEBI:33019"/>
        <dbReference type="ChEBI" id="CHEBI:57502"/>
        <dbReference type="ChEBI" id="CHEBI:58437"/>
        <dbReference type="EC" id="2.7.7.18"/>
    </reaction>
</comment>
<evidence type="ECO:0000259" key="12">
    <source>
        <dbReference type="Pfam" id="PF01467"/>
    </source>
</evidence>
<keyword evidence="4 11" id="KW-0662">Pyridine nucleotide biosynthesis</keyword>
<dbReference type="InterPro" id="IPR014729">
    <property type="entry name" value="Rossmann-like_a/b/a_fold"/>
</dbReference>
<evidence type="ECO:0000256" key="7">
    <source>
        <dbReference type="ARBA" id="ARBA00022741"/>
    </source>
</evidence>
<dbReference type="NCBIfam" id="TIGR00482">
    <property type="entry name" value="nicotinate (nicotinamide) nucleotide adenylyltransferase"/>
    <property type="match status" value="1"/>
</dbReference>
<sequence>MRQNKYPLSLYFGGTFNPIHNGHLQCAFEIAEQISATQIYLLPNYIPPHKATPNESAQQRAELCRATLSIDSRLKLDTRELEKTSPSYTIETLKQLRSEFPQHAIAFMIGMDSLQTLDTWSHWQSLTDYCHLVVARRGGYNSVLNPQINEYLQQHQTLNQQDLTAKRHGYIYLADTSMLQISSSKIRERYKKGLNCACLLPTAVNDYIMKHSLYQAD</sequence>
<evidence type="ECO:0000256" key="5">
    <source>
        <dbReference type="ARBA" id="ARBA00022679"/>
    </source>
</evidence>
<keyword evidence="7 11" id="KW-0547">Nucleotide-binding</keyword>
<gene>
    <name evidence="11 13" type="primary">nadD</name>
    <name evidence="13" type="ORF">ABS311_15320</name>
</gene>
<dbReference type="InterPro" id="IPR004821">
    <property type="entry name" value="Cyt_trans-like"/>
</dbReference>
<reference evidence="13 14" key="1">
    <citation type="submission" date="2024-06" db="EMBL/GenBank/DDBJ databases">
        <authorList>
            <person name="Chen R.Y."/>
        </authorList>
    </citation>
    <scope>NUCLEOTIDE SEQUENCE [LARGE SCALE GENOMIC DNA]</scope>
    <source>
        <strain evidence="13 14">D2</strain>
    </source>
</reference>
<evidence type="ECO:0000256" key="11">
    <source>
        <dbReference type="HAMAP-Rule" id="MF_00244"/>
    </source>
</evidence>
<feature type="domain" description="Cytidyltransferase-like" evidence="12">
    <location>
        <begin position="11"/>
        <end position="189"/>
    </location>
</feature>
<dbReference type="InterPro" id="IPR005248">
    <property type="entry name" value="NadD/NMNAT"/>
</dbReference>
<dbReference type="HAMAP" id="MF_00244">
    <property type="entry name" value="NaMN_adenylyltr"/>
    <property type="match status" value="1"/>
</dbReference>
<comment type="similarity">
    <text evidence="3 11">Belongs to the NadD family.</text>
</comment>
<dbReference type="GO" id="GO:0004515">
    <property type="term" value="F:nicotinate-nucleotide adenylyltransferase activity"/>
    <property type="evidence" value="ECO:0007669"/>
    <property type="project" value="UniProtKB-EC"/>
</dbReference>
<dbReference type="Gene3D" id="3.40.50.620">
    <property type="entry name" value="HUPs"/>
    <property type="match status" value="1"/>
</dbReference>
<accession>A0ABV1RJX4</accession>
<comment type="caution">
    <text evidence="13">The sequence shown here is derived from an EMBL/GenBank/DDBJ whole genome shotgun (WGS) entry which is preliminary data.</text>
</comment>
<evidence type="ECO:0000313" key="14">
    <source>
        <dbReference type="Proteomes" id="UP001467690"/>
    </source>
</evidence>